<comment type="caution">
    <text evidence="2">The sequence shown here is derived from an EMBL/GenBank/DDBJ whole genome shotgun (WGS) entry which is preliminary data.</text>
</comment>
<reference evidence="2" key="1">
    <citation type="journal article" date="2014" name="Int. J. Syst. Evol. Microbiol.">
        <title>Complete genome sequence of Corynebacterium casei LMG S-19264T (=DSM 44701T), isolated from a smear-ripened cheese.</title>
        <authorList>
            <consortium name="US DOE Joint Genome Institute (JGI-PGF)"/>
            <person name="Walter F."/>
            <person name="Albersmeier A."/>
            <person name="Kalinowski J."/>
            <person name="Ruckert C."/>
        </authorList>
    </citation>
    <scope>NUCLEOTIDE SEQUENCE</scope>
    <source>
        <strain evidence="2">JCM 4386</strain>
    </source>
</reference>
<accession>A0A918L4L1</accession>
<keyword evidence="3" id="KW-1185">Reference proteome</keyword>
<gene>
    <name evidence="2" type="ORF">GCM10010269_37650</name>
</gene>
<evidence type="ECO:0000256" key="1">
    <source>
        <dbReference type="SAM" id="MobiDB-lite"/>
    </source>
</evidence>
<dbReference type="EMBL" id="BMTL01000014">
    <property type="protein sequence ID" value="GGR95154.1"/>
    <property type="molecule type" value="Genomic_DNA"/>
</dbReference>
<evidence type="ECO:0000313" key="2">
    <source>
        <dbReference type="EMBL" id="GGR95154.1"/>
    </source>
</evidence>
<name>A0A918L4L1_9ACTN</name>
<organism evidence="2 3">
    <name type="scientific">Streptomyces humidus</name>
    <dbReference type="NCBI Taxonomy" id="52259"/>
    <lineage>
        <taxon>Bacteria</taxon>
        <taxon>Bacillati</taxon>
        <taxon>Actinomycetota</taxon>
        <taxon>Actinomycetes</taxon>
        <taxon>Kitasatosporales</taxon>
        <taxon>Streptomycetaceae</taxon>
        <taxon>Streptomyces</taxon>
    </lineage>
</organism>
<feature type="compositionally biased region" description="Low complexity" evidence="1">
    <location>
        <begin position="68"/>
        <end position="89"/>
    </location>
</feature>
<feature type="region of interest" description="Disordered" evidence="1">
    <location>
        <begin position="56"/>
        <end position="105"/>
    </location>
</feature>
<proteinExistence type="predicted"/>
<dbReference type="Proteomes" id="UP000606194">
    <property type="component" value="Unassembled WGS sequence"/>
</dbReference>
<protein>
    <submittedName>
        <fullName evidence="2">Uncharacterized protein</fullName>
    </submittedName>
</protein>
<dbReference type="AlphaFoldDB" id="A0A918L4L1"/>
<evidence type="ECO:0000313" key="3">
    <source>
        <dbReference type="Proteomes" id="UP000606194"/>
    </source>
</evidence>
<reference evidence="2" key="2">
    <citation type="submission" date="2020-09" db="EMBL/GenBank/DDBJ databases">
        <authorList>
            <person name="Sun Q."/>
            <person name="Ohkuma M."/>
        </authorList>
    </citation>
    <scope>NUCLEOTIDE SEQUENCE</scope>
    <source>
        <strain evidence="2">JCM 4386</strain>
    </source>
</reference>
<sequence>MHGGAQDAFASFGGSGVHVRHGVPFLVGLGEPSAVTVRGGRPDGFQDAVLGRVAPPRARAVRDHGLTGRAVRPRPSAARRSGSSRADPAGLRRTRRTPPGERDRG</sequence>